<reference evidence="1 3" key="1">
    <citation type="journal article" date="2014" name="BMC Genomics">
        <title>Genome sequence of Anopheles sinensis provides insight into genetics basis of mosquito competence for malaria parasites.</title>
        <authorList>
            <person name="Zhou D."/>
            <person name="Zhang D."/>
            <person name="Ding G."/>
            <person name="Shi L."/>
            <person name="Hou Q."/>
            <person name="Ye Y."/>
            <person name="Xu Y."/>
            <person name="Zhou H."/>
            <person name="Xiong C."/>
            <person name="Li S."/>
            <person name="Yu J."/>
            <person name="Hong S."/>
            <person name="Yu X."/>
            <person name="Zou P."/>
            <person name="Chen C."/>
            <person name="Chang X."/>
            <person name="Wang W."/>
            <person name="Lv Y."/>
            <person name="Sun Y."/>
            <person name="Ma L."/>
            <person name="Shen B."/>
            <person name="Zhu C."/>
        </authorList>
    </citation>
    <scope>NUCLEOTIDE SEQUENCE [LARGE SCALE GENOMIC DNA]</scope>
</reference>
<protein>
    <submittedName>
        <fullName evidence="1 2">Uncharacterized protein</fullName>
    </submittedName>
</protein>
<accession>A0A084WMS2</accession>
<proteinExistence type="predicted"/>
<reference evidence="2" key="2">
    <citation type="submission" date="2020-05" db="UniProtKB">
        <authorList>
            <consortium name="EnsemblMetazoa"/>
        </authorList>
    </citation>
    <scope>IDENTIFICATION</scope>
</reference>
<dbReference type="EMBL" id="ATLV01024506">
    <property type="status" value="NOT_ANNOTATED_CDS"/>
    <property type="molecule type" value="Genomic_DNA"/>
</dbReference>
<dbReference type="VEuPathDB" id="VectorBase:ASIC019577"/>
<dbReference type="Proteomes" id="UP000030765">
    <property type="component" value="Unassembled WGS sequence"/>
</dbReference>
<name>A0A084WMS2_ANOSI</name>
<evidence type="ECO:0000313" key="1">
    <source>
        <dbReference type="EMBL" id="KFB51516.1"/>
    </source>
</evidence>
<gene>
    <name evidence="1" type="ORF">ZHAS_00019577</name>
</gene>
<dbReference type="EMBL" id="KE525352">
    <property type="protein sequence ID" value="KFB51516.1"/>
    <property type="molecule type" value="Genomic_DNA"/>
</dbReference>
<evidence type="ECO:0000313" key="2">
    <source>
        <dbReference type="EnsemblMetazoa" id="ASIC019577-PA"/>
    </source>
</evidence>
<organism evidence="1">
    <name type="scientific">Anopheles sinensis</name>
    <name type="common">Mosquito</name>
    <dbReference type="NCBI Taxonomy" id="74873"/>
    <lineage>
        <taxon>Eukaryota</taxon>
        <taxon>Metazoa</taxon>
        <taxon>Ecdysozoa</taxon>
        <taxon>Arthropoda</taxon>
        <taxon>Hexapoda</taxon>
        <taxon>Insecta</taxon>
        <taxon>Pterygota</taxon>
        <taxon>Neoptera</taxon>
        <taxon>Endopterygota</taxon>
        <taxon>Diptera</taxon>
        <taxon>Nematocera</taxon>
        <taxon>Culicoidea</taxon>
        <taxon>Culicidae</taxon>
        <taxon>Anophelinae</taxon>
        <taxon>Anopheles</taxon>
    </lineage>
</organism>
<dbReference type="EnsemblMetazoa" id="ASIC019577-RA">
    <property type="protein sequence ID" value="ASIC019577-PA"/>
    <property type="gene ID" value="ASIC019577"/>
</dbReference>
<sequence>MADGWSEEKFTVLWPERHQATDGRTGGLCCASERALAHIKQTLNSADTAHCSDAATTNTTSLLSAERSGSRSMNSRWENVGLYPAH</sequence>
<keyword evidence="3" id="KW-1185">Reference proteome</keyword>
<dbReference type="AlphaFoldDB" id="A0A084WMS2"/>
<evidence type="ECO:0000313" key="3">
    <source>
        <dbReference type="Proteomes" id="UP000030765"/>
    </source>
</evidence>